<dbReference type="Proteomes" id="UP000078148">
    <property type="component" value="Chromosome"/>
</dbReference>
<feature type="chain" id="PRO_5008005964" description="DUF1541 domain-containing protein" evidence="2">
    <location>
        <begin position="25"/>
        <end position="202"/>
    </location>
</feature>
<name>A0A172ZJE0_9BACL</name>
<dbReference type="Pfam" id="PF07563">
    <property type="entry name" value="DUF1541"/>
    <property type="match status" value="2"/>
</dbReference>
<dbReference type="Gene3D" id="2.30.30.1210">
    <property type="entry name" value="Domain of unknown function DUF1541"/>
    <property type="match status" value="1"/>
</dbReference>
<evidence type="ECO:0000313" key="5">
    <source>
        <dbReference type="Proteomes" id="UP000078148"/>
    </source>
</evidence>
<dbReference type="STRING" id="1616788.AR543_17685"/>
<evidence type="ECO:0000256" key="1">
    <source>
        <dbReference type="SAM" id="MobiDB-lite"/>
    </source>
</evidence>
<sequence>MRKALMSAGIVTLLIMTGCSNSDATHSAATDKNASNTVQGETAPDDSMAMGNETAGGQMHHSGSAELPAGLQTAQNPEFPVGTTVIMNMDHMPGMKGAQATIAGAYDTTVYSVSYTPVTGGEPVKNHKWVIHEELQDAGQSPLKPGSKAILNADHMPGMKGAQATIDLAQQTTVYMVDYTPTNGGEPVRNHKWVTGEELSAK</sequence>
<evidence type="ECO:0000256" key="2">
    <source>
        <dbReference type="SAM" id="SignalP"/>
    </source>
</evidence>
<organism evidence="4 5">
    <name type="scientific">Paenibacillus bovis</name>
    <dbReference type="NCBI Taxonomy" id="1616788"/>
    <lineage>
        <taxon>Bacteria</taxon>
        <taxon>Bacillati</taxon>
        <taxon>Bacillota</taxon>
        <taxon>Bacilli</taxon>
        <taxon>Bacillales</taxon>
        <taxon>Paenibacillaceae</taxon>
        <taxon>Paenibacillus</taxon>
    </lineage>
</organism>
<dbReference type="OrthoDB" id="1701949at2"/>
<feature type="signal peptide" evidence="2">
    <location>
        <begin position="1"/>
        <end position="24"/>
    </location>
</feature>
<feature type="compositionally biased region" description="Polar residues" evidence="1">
    <location>
        <begin position="24"/>
        <end position="40"/>
    </location>
</feature>
<feature type="region of interest" description="Disordered" evidence="1">
    <location>
        <begin position="24"/>
        <end position="65"/>
    </location>
</feature>
<dbReference type="AlphaFoldDB" id="A0A172ZJE0"/>
<dbReference type="KEGG" id="pbv:AR543_17685"/>
<dbReference type="EMBL" id="CP013023">
    <property type="protein sequence ID" value="ANF97659.1"/>
    <property type="molecule type" value="Genomic_DNA"/>
</dbReference>
<feature type="domain" description="DUF1541" evidence="3">
    <location>
        <begin position="81"/>
        <end position="132"/>
    </location>
</feature>
<evidence type="ECO:0000313" key="4">
    <source>
        <dbReference type="EMBL" id="ANF97659.1"/>
    </source>
</evidence>
<accession>A0A172ZJE0</accession>
<reference evidence="5" key="1">
    <citation type="submission" date="2015-10" db="EMBL/GenBank/DDBJ databases">
        <title>Genome of Paenibacillus bovis sp. nov.</title>
        <authorList>
            <person name="Wu Z."/>
            <person name="Gao C."/>
            <person name="Liu Z."/>
            <person name="Zheng H."/>
        </authorList>
    </citation>
    <scope>NUCLEOTIDE SEQUENCE [LARGE SCALE GENOMIC DNA]</scope>
    <source>
        <strain evidence="5">BD3526</strain>
    </source>
</reference>
<dbReference type="PROSITE" id="PS51257">
    <property type="entry name" value="PROKAR_LIPOPROTEIN"/>
    <property type="match status" value="1"/>
</dbReference>
<reference evidence="4 5" key="2">
    <citation type="journal article" date="2016" name="Int. J. Syst. Evol. Microbiol.">
        <title>Paenibacillus bovis sp. nov., isolated from raw yak (Bos grunniens) milk.</title>
        <authorList>
            <person name="Gao C."/>
            <person name="Han J."/>
            <person name="Liu Z."/>
            <person name="Xu X."/>
            <person name="Hang F."/>
            <person name="Wu Z."/>
        </authorList>
    </citation>
    <scope>NUCLEOTIDE SEQUENCE [LARGE SCALE GENOMIC DNA]</scope>
    <source>
        <strain evidence="4 5">BD3526</strain>
    </source>
</reference>
<gene>
    <name evidence="4" type="ORF">AR543_17685</name>
</gene>
<proteinExistence type="predicted"/>
<protein>
    <recommendedName>
        <fullName evidence="3">DUF1541 domain-containing protein</fullName>
    </recommendedName>
</protein>
<dbReference type="RefSeq" id="WP_060535755.1">
    <property type="nucleotide sequence ID" value="NZ_CP013023.1"/>
</dbReference>
<evidence type="ECO:0000259" key="3">
    <source>
        <dbReference type="Pfam" id="PF07563"/>
    </source>
</evidence>
<dbReference type="InterPro" id="IPR011438">
    <property type="entry name" value="DUF1541"/>
</dbReference>
<feature type="domain" description="DUF1541" evidence="3">
    <location>
        <begin position="145"/>
        <end position="195"/>
    </location>
</feature>
<keyword evidence="5" id="KW-1185">Reference proteome</keyword>
<keyword evidence="2" id="KW-0732">Signal</keyword>